<dbReference type="InterPro" id="IPR016024">
    <property type="entry name" value="ARM-type_fold"/>
</dbReference>
<comment type="caution">
    <text evidence="1">The sequence shown here is derived from an EMBL/GenBank/DDBJ whole genome shotgun (WGS) entry which is preliminary data.</text>
</comment>
<accession>A0A2G9Z6Q4</accession>
<organism evidence="1 2">
    <name type="scientific">Candidatus Kuenenbacteria bacterium CG23_combo_of_CG06-09_8_20_14_all_39_39</name>
    <dbReference type="NCBI Taxonomy" id="1974623"/>
    <lineage>
        <taxon>Bacteria</taxon>
        <taxon>Candidatus Kueneniibacteriota</taxon>
    </lineage>
</organism>
<name>A0A2G9Z6Q4_9BACT</name>
<reference evidence="1 2" key="1">
    <citation type="submission" date="2017-09" db="EMBL/GenBank/DDBJ databases">
        <title>Depth-based differentiation of microbial function through sediment-hosted aquifers and enrichment of novel symbionts in the deep terrestrial subsurface.</title>
        <authorList>
            <person name="Probst A.J."/>
            <person name="Ladd B."/>
            <person name="Jarett J.K."/>
            <person name="Geller-Mcgrath D.E."/>
            <person name="Sieber C.M."/>
            <person name="Emerson J.B."/>
            <person name="Anantharaman K."/>
            <person name="Thomas B.C."/>
            <person name="Malmstrom R."/>
            <person name="Stieglmeier M."/>
            <person name="Klingl A."/>
            <person name="Woyke T."/>
            <person name="Ryan C.M."/>
            <person name="Banfield J.F."/>
        </authorList>
    </citation>
    <scope>NUCLEOTIDE SEQUENCE [LARGE SCALE GENOMIC DNA]</scope>
    <source>
        <strain evidence="1">CG23_combo_of_CG06-09_8_20_14_all_39_39</strain>
    </source>
</reference>
<dbReference type="Proteomes" id="UP000231235">
    <property type="component" value="Unassembled WGS sequence"/>
</dbReference>
<gene>
    <name evidence="1" type="ORF">COX28_02590</name>
</gene>
<sequence>MLNQLKSDLQKLTNPKKAEILQRFFKTGRGEYGEGDVFLGLTSRQIKEIAKKYYQQIKLPGIQSLLKSKIHEERLAAVRILVAQFNKNGDKQRKQIFDFYLKNTKNINNWDLVDLSAPNIVGNFLLDKNRKILYQLARSKNLWEKRIAIIATYEFIKNNQYQDTLRISKILLKDKHDLIHKAVGWMLREMGKRNQKELIKFLDKYLFHLPRTALRYAIEKFPEKKRKYYLNQ</sequence>
<dbReference type="PANTHER" id="PTHR34070:SF1">
    <property type="entry name" value="DNA ALKYLATION REPAIR PROTEIN"/>
    <property type="match status" value="1"/>
</dbReference>
<dbReference type="InterPro" id="IPR014825">
    <property type="entry name" value="DNA_alkylation"/>
</dbReference>
<protein>
    <submittedName>
        <fullName evidence="1">DNA alkylation repair protein</fullName>
    </submittedName>
</protein>
<dbReference type="AlphaFoldDB" id="A0A2G9Z6Q4"/>
<dbReference type="Pfam" id="PF08713">
    <property type="entry name" value="DNA_alkylation"/>
    <property type="match status" value="1"/>
</dbReference>
<evidence type="ECO:0000313" key="1">
    <source>
        <dbReference type="EMBL" id="PIP28835.1"/>
    </source>
</evidence>
<dbReference type="CDD" id="cd06561">
    <property type="entry name" value="AlkD_like"/>
    <property type="match status" value="1"/>
</dbReference>
<dbReference type="SUPFAM" id="SSF48371">
    <property type="entry name" value="ARM repeat"/>
    <property type="match status" value="1"/>
</dbReference>
<dbReference type="EMBL" id="PCRX01000047">
    <property type="protein sequence ID" value="PIP28835.1"/>
    <property type="molecule type" value="Genomic_DNA"/>
</dbReference>
<dbReference type="Gene3D" id="1.25.10.90">
    <property type="match status" value="1"/>
</dbReference>
<dbReference type="PANTHER" id="PTHR34070">
    <property type="entry name" value="ARMADILLO-TYPE FOLD"/>
    <property type="match status" value="1"/>
</dbReference>
<proteinExistence type="predicted"/>
<evidence type="ECO:0000313" key="2">
    <source>
        <dbReference type="Proteomes" id="UP000231235"/>
    </source>
</evidence>